<reference evidence="2" key="1">
    <citation type="submission" date="2021-04" db="EMBL/GenBank/DDBJ databases">
        <title>Phylogenetic analysis of Acidobacteriaceae.</title>
        <authorList>
            <person name="Qiu L."/>
            <person name="Zhang Q."/>
        </authorList>
    </citation>
    <scope>NUCLEOTIDE SEQUENCE</scope>
    <source>
        <strain evidence="2">DSM 25168</strain>
    </source>
</reference>
<dbReference type="Proteomes" id="UP001059380">
    <property type="component" value="Chromosome"/>
</dbReference>
<dbReference type="SUPFAM" id="SSF54427">
    <property type="entry name" value="NTF2-like"/>
    <property type="match status" value="1"/>
</dbReference>
<feature type="signal peptide" evidence="1">
    <location>
        <begin position="1"/>
        <end position="28"/>
    </location>
</feature>
<dbReference type="AlphaFoldDB" id="A0A9J7BTE9"/>
<proteinExistence type="predicted"/>
<sequence length="98" mass="10574">MKVLREVCVLGSLLFVALSIATAQSAPATDQQSATQIRQLIDTYTQAVDAADPNLAAKVFLTTPDVSFINPVGHERGWNQIADECVCASWARPSRSAR</sequence>
<dbReference type="EMBL" id="CP093313">
    <property type="protein sequence ID" value="UWZ86148.1"/>
    <property type="molecule type" value="Genomic_DNA"/>
</dbReference>
<name>A0A9J7BTE9_9BACT</name>
<gene>
    <name evidence="2" type="ORF">MOP44_09415</name>
</gene>
<evidence type="ECO:0000313" key="2">
    <source>
        <dbReference type="EMBL" id="UWZ86148.1"/>
    </source>
</evidence>
<protein>
    <submittedName>
        <fullName evidence="2">Nuclear transport factor 2 family protein</fullName>
    </submittedName>
</protein>
<feature type="chain" id="PRO_5039905928" evidence="1">
    <location>
        <begin position="29"/>
        <end position="98"/>
    </location>
</feature>
<dbReference type="KEGG" id="orp:MOP44_09415"/>
<keyword evidence="3" id="KW-1185">Reference proteome</keyword>
<evidence type="ECO:0000313" key="3">
    <source>
        <dbReference type="Proteomes" id="UP001059380"/>
    </source>
</evidence>
<keyword evidence="1" id="KW-0732">Signal</keyword>
<dbReference type="InterPro" id="IPR032710">
    <property type="entry name" value="NTF2-like_dom_sf"/>
</dbReference>
<organism evidence="2 3">
    <name type="scientific">Occallatibacter riparius</name>
    <dbReference type="NCBI Taxonomy" id="1002689"/>
    <lineage>
        <taxon>Bacteria</taxon>
        <taxon>Pseudomonadati</taxon>
        <taxon>Acidobacteriota</taxon>
        <taxon>Terriglobia</taxon>
        <taxon>Terriglobales</taxon>
        <taxon>Acidobacteriaceae</taxon>
        <taxon>Occallatibacter</taxon>
    </lineage>
</organism>
<dbReference type="Gene3D" id="3.10.450.50">
    <property type="match status" value="1"/>
</dbReference>
<accession>A0A9J7BTE9</accession>
<evidence type="ECO:0000256" key="1">
    <source>
        <dbReference type="SAM" id="SignalP"/>
    </source>
</evidence>
<dbReference type="RefSeq" id="WP_260795792.1">
    <property type="nucleotide sequence ID" value="NZ_CP093313.1"/>
</dbReference>